<dbReference type="SUPFAM" id="SSF55874">
    <property type="entry name" value="ATPase domain of HSP90 chaperone/DNA topoisomerase II/histidine kinase"/>
    <property type="match status" value="1"/>
</dbReference>
<dbReference type="SMART" id="SM00387">
    <property type="entry name" value="HATPase_c"/>
    <property type="match status" value="1"/>
</dbReference>
<evidence type="ECO:0000313" key="10">
    <source>
        <dbReference type="Proteomes" id="UP000010472"/>
    </source>
</evidence>
<organism evidence="9 10">
    <name type="scientific">Crinalium epipsammum PCC 9333</name>
    <dbReference type="NCBI Taxonomy" id="1173022"/>
    <lineage>
        <taxon>Bacteria</taxon>
        <taxon>Bacillati</taxon>
        <taxon>Cyanobacteriota</taxon>
        <taxon>Cyanophyceae</taxon>
        <taxon>Gomontiellales</taxon>
        <taxon>Gomontiellaceae</taxon>
        <taxon>Crinalium</taxon>
    </lineage>
</organism>
<dbReference type="FunFam" id="1.10.287.130:FF:000039">
    <property type="entry name" value="Sensor-like histidine kinase YfhK"/>
    <property type="match status" value="1"/>
</dbReference>
<feature type="transmembrane region" description="Helical" evidence="7">
    <location>
        <begin position="12"/>
        <end position="35"/>
    </location>
</feature>
<feature type="transmembrane region" description="Helical" evidence="7">
    <location>
        <begin position="74"/>
        <end position="96"/>
    </location>
</feature>
<dbReference type="Gene3D" id="1.10.287.130">
    <property type="match status" value="1"/>
</dbReference>
<dbReference type="InterPro" id="IPR003661">
    <property type="entry name" value="HisK_dim/P_dom"/>
</dbReference>
<dbReference type="InterPro" id="IPR005467">
    <property type="entry name" value="His_kinase_dom"/>
</dbReference>
<evidence type="ECO:0000313" key="9">
    <source>
        <dbReference type="EMBL" id="AFZ12162.1"/>
    </source>
</evidence>
<evidence type="ECO:0000256" key="1">
    <source>
        <dbReference type="ARBA" id="ARBA00000085"/>
    </source>
</evidence>
<protein>
    <recommendedName>
        <fullName evidence="2">histidine kinase</fullName>
        <ecNumber evidence="2">2.7.13.3</ecNumber>
    </recommendedName>
</protein>
<dbReference type="SMART" id="SM00388">
    <property type="entry name" value="HisKA"/>
    <property type="match status" value="1"/>
</dbReference>
<evidence type="ECO:0000259" key="8">
    <source>
        <dbReference type="PROSITE" id="PS50109"/>
    </source>
</evidence>
<evidence type="ECO:0000256" key="4">
    <source>
        <dbReference type="ARBA" id="ARBA00022679"/>
    </source>
</evidence>
<keyword evidence="3" id="KW-0597">Phosphoprotein</keyword>
<keyword evidence="4" id="KW-0808">Transferase</keyword>
<dbReference type="GO" id="GO:0000155">
    <property type="term" value="F:phosphorelay sensor kinase activity"/>
    <property type="evidence" value="ECO:0007669"/>
    <property type="project" value="InterPro"/>
</dbReference>
<dbReference type="HOGENOM" id="CLU_739281_0_0_3"/>
<dbReference type="Pfam" id="PF00512">
    <property type="entry name" value="HisKA"/>
    <property type="match status" value="1"/>
</dbReference>
<dbReference type="SUPFAM" id="SSF47384">
    <property type="entry name" value="Homodimeric domain of signal transducing histidine kinase"/>
    <property type="match status" value="1"/>
</dbReference>
<dbReference type="PRINTS" id="PR00344">
    <property type="entry name" value="BCTRLSENSOR"/>
</dbReference>
<dbReference type="InterPro" id="IPR004358">
    <property type="entry name" value="Sig_transdc_His_kin-like_C"/>
</dbReference>
<dbReference type="InterPro" id="IPR003594">
    <property type="entry name" value="HATPase_dom"/>
</dbReference>
<feature type="domain" description="Histidine kinase" evidence="8">
    <location>
        <begin position="130"/>
        <end position="351"/>
    </location>
</feature>
<dbReference type="eggNOG" id="COG2205">
    <property type="taxonomic scope" value="Bacteria"/>
</dbReference>
<evidence type="ECO:0000256" key="7">
    <source>
        <dbReference type="SAM" id="Phobius"/>
    </source>
</evidence>
<feature type="transmembrane region" description="Helical" evidence="7">
    <location>
        <begin position="47"/>
        <end position="68"/>
    </location>
</feature>
<dbReference type="PANTHER" id="PTHR43547">
    <property type="entry name" value="TWO-COMPONENT HISTIDINE KINASE"/>
    <property type="match status" value="1"/>
</dbReference>
<proteinExistence type="predicted"/>
<dbReference type="CDD" id="cd00082">
    <property type="entry name" value="HisKA"/>
    <property type="match status" value="1"/>
</dbReference>
<gene>
    <name evidence="9" type="ORF">Cri9333_1262</name>
</gene>
<dbReference type="RefSeq" id="WP_015202284.1">
    <property type="nucleotide sequence ID" value="NC_019753.1"/>
</dbReference>
<dbReference type="InterPro" id="IPR036097">
    <property type="entry name" value="HisK_dim/P_sf"/>
</dbReference>
<name>K9VXD3_9CYAN</name>
<keyword evidence="7" id="KW-0812">Transmembrane</keyword>
<dbReference type="EMBL" id="CP003620">
    <property type="protein sequence ID" value="AFZ12162.1"/>
    <property type="molecule type" value="Genomic_DNA"/>
</dbReference>
<keyword evidence="7" id="KW-0472">Membrane</keyword>
<dbReference type="OrthoDB" id="418136at2"/>
<accession>K9VXD3</accession>
<dbReference type="Pfam" id="PF02518">
    <property type="entry name" value="HATPase_c"/>
    <property type="match status" value="1"/>
</dbReference>
<comment type="catalytic activity">
    <reaction evidence="1">
        <text>ATP + protein L-histidine = ADP + protein N-phospho-L-histidine.</text>
        <dbReference type="EC" id="2.7.13.3"/>
    </reaction>
</comment>
<keyword evidence="6" id="KW-0902">Two-component regulatory system</keyword>
<keyword evidence="10" id="KW-1185">Reference proteome</keyword>
<evidence type="ECO:0000256" key="2">
    <source>
        <dbReference type="ARBA" id="ARBA00012438"/>
    </source>
</evidence>
<dbReference type="KEGG" id="cep:Cri9333_1262"/>
<dbReference type="PATRIC" id="fig|1173022.3.peg.1367"/>
<dbReference type="Gene3D" id="3.30.565.10">
    <property type="entry name" value="Histidine kinase-like ATPase, C-terminal domain"/>
    <property type="match status" value="1"/>
</dbReference>
<keyword evidence="7" id="KW-1133">Transmembrane helix</keyword>
<evidence type="ECO:0000256" key="6">
    <source>
        <dbReference type="ARBA" id="ARBA00023012"/>
    </source>
</evidence>
<dbReference type="STRING" id="1173022.Cri9333_1262"/>
<reference evidence="9 10" key="1">
    <citation type="submission" date="2012-06" db="EMBL/GenBank/DDBJ databases">
        <title>Finished chromosome of genome of Crinalium epipsammum PCC 9333.</title>
        <authorList>
            <consortium name="US DOE Joint Genome Institute"/>
            <person name="Gugger M."/>
            <person name="Coursin T."/>
            <person name="Rippka R."/>
            <person name="Tandeau De Marsac N."/>
            <person name="Huntemann M."/>
            <person name="Wei C.-L."/>
            <person name="Han J."/>
            <person name="Detter J.C."/>
            <person name="Han C."/>
            <person name="Tapia R."/>
            <person name="Davenport K."/>
            <person name="Daligault H."/>
            <person name="Erkkila T."/>
            <person name="Gu W."/>
            <person name="Munk A.C.C."/>
            <person name="Teshima H."/>
            <person name="Xu Y."/>
            <person name="Chain P."/>
            <person name="Chen A."/>
            <person name="Krypides N."/>
            <person name="Mavromatis K."/>
            <person name="Markowitz V."/>
            <person name="Szeto E."/>
            <person name="Ivanova N."/>
            <person name="Mikhailova N."/>
            <person name="Ovchinnikova G."/>
            <person name="Pagani I."/>
            <person name="Pati A."/>
            <person name="Goodwin L."/>
            <person name="Peters L."/>
            <person name="Pitluck S."/>
            <person name="Woyke T."/>
            <person name="Kerfeld C."/>
        </authorList>
    </citation>
    <scope>NUCLEOTIDE SEQUENCE [LARGE SCALE GENOMIC DNA]</scope>
    <source>
        <strain evidence="9 10">PCC 9333</strain>
    </source>
</reference>
<keyword evidence="5 9" id="KW-0418">Kinase</keyword>
<dbReference type="Proteomes" id="UP000010472">
    <property type="component" value="Chromosome"/>
</dbReference>
<evidence type="ECO:0000256" key="5">
    <source>
        <dbReference type="ARBA" id="ARBA00022777"/>
    </source>
</evidence>
<dbReference type="FunFam" id="3.30.565.10:FF:000006">
    <property type="entry name" value="Sensor histidine kinase WalK"/>
    <property type="match status" value="1"/>
</dbReference>
<dbReference type="CDD" id="cd00075">
    <property type="entry name" value="HATPase"/>
    <property type="match status" value="1"/>
</dbReference>
<sequence>MKNQHLNPQWLIAILFAVVMVLDLSTTADYVFGYCYTGAILLANSHLSRLATIRVTIMASVLTLLNFFLPGGEIIHTAAIANRVIVVFALIVTGWLSERNRRYQEAIATQQAQLQSQQQLASMREDFISTLTHDLKTPLIGAIETLKSFQTGQFGNVTSAQQKVLQMMERSHRTTLQLVETVLDIYRNDLSGLKLQCQVVNLAVIASEVIATLRDLAATRRVYIDLSYGESDFRRSLWVNGDELQLQRVFTNLLTNAVNHSPRGGRVEVLLESYSVYHIVKFLDSGQGITEEELPHLFERFYQGNSDRQAKGSGLGLYLSRQIITAHGGTIWAENRSPKGALFAFRLLASPPPLLESYKEIS</sequence>
<dbReference type="AlphaFoldDB" id="K9VXD3"/>
<evidence type="ECO:0000256" key="3">
    <source>
        <dbReference type="ARBA" id="ARBA00022553"/>
    </source>
</evidence>
<dbReference type="EC" id="2.7.13.3" evidence="2"/>
<dbReference type="PANTHER" id="PTHR43547:SF2">
    <property type="entry name" value="HYBRID SIGNAL TRANSDUCTION HISTIDINE KINASE C"/>
    <property type="match status" value="1"/>
</dbReference>
<dbReference type="PROSITE" id="PS50109">
    <property type="entry name" value="HIS_KIN"/>
    <property type="match status" value="1"/>
</dbReference>
<dbReference type="InterPro" id="IPR036890">
    <property type="entry name" value="HATPase_C_sf"/>
</dbReference>